<dbReference type="AlphaFoldDB" id="A0A6N6M8T2"/>
<dbReference type="CDD" id="cd12797">
    <property type="entry name" value="M23_peptidase"/>
    <property type="match status" value="1"/>
</dbReference>
<gene>
    <name evidence="3" type="ORF">F3059_04265</name>
</gene>
<dbReference type="Proteomes" id="UP000435357">
    <property type="component" value="Unassembled WGS sequence"/>
</dbReference>
<evidence type="ECO:0000256" key="1">
    <source>
        <dbReference type="SAM" id="Phobius"/>
    </source>
</evidence>
<dbReference type="GO" id="GO:0004222">
    <property type="term" value="F:metalloendopeptidase activity"/>
    <property type="evidence" value="ECO:0007669"/>
    <property type="project" value="TreeGrafter"/>
</dbReference>
<feature type="transmembrane region" description="Helical" evidence="1">
    <location>
        <begin position="12"/>
        <end position="30"/>
    </location>
</feature>
<dbReference type="EMBL" id="WACR01000003">
    <property type="protein sequence ID" value="KAB1065174.1"/>
    <property type="molecule type" value="Genomic_DNA"/>
</dbReference>
<evidence type="ECO:0000259" key="2">
    <source>
        <dbReference type="Pfam" id="PF01551"/>
    </source>
</evidence>
<dbReference type="PANTHER" id="PTHR21666:SF285">
    <property type="entry name" value="M23 FAMILY METALLOPEPTIDASE"/>
    <property type="match status" value="1"/>
</dbReference>
<evidence type="ECO:0000313" key="3">
    <source>
        <dbReference type="EMBL" id="KAB1065174.1"/>
    </source>
</evidence>
<name>A0A6N6M8T2_9FLAO</name>
<organism evidence="3 4">
    <name type="scientific">Salibacter halophilus</name>
    <dbReference type="NCBI Taxonomy" id="1803916"/>
    <lineage>
        <taxon>Bacteria</taxon>
        <taxon>Pseudomonadati</taxon>
        <taxon>Bacteroidota</taxon>
        <taxon>Flavobacteriia</taxon>
        <taxon>Flavobacteriales</taxon>
        <taxon>Salibacteraceae</taxon>
        <taxon>Salibacter</taxon>
    </lineage>
</organism>
<keyword evidence="1" id="KW-0812">Transmembrane</keyword>
<dbReference type="Pfam" id="PF01551">
    <property type="entry name" value="Peptidase_M23"/>
    <property type="match status" value="1"/>
</dbReference>
<dbReference type="InterPro" id="IPR011055">
    <property type="entry name" value="Dup_hybrid_motif"/>
</dbReference>
<evidence type="ECO:0000313" key="4">
    <source>
        <dbReference type="Proteomes" id="UP000435357"/>
    </source>
</evidence>
<reference evidence="3 4" key="1">
    <citation type="submission" date="2019-09" db="EMBL/GenBank/DDBJ databases">
        <title>Genomes of Cryomorphaceae.</title>
        <authorList>
            <person name="Bowman J.P."/>
        </authorList>
    </citation>
    <scope>NUCLEOTIDE SEQUENCE [LARGE SCALE GENOMIC DNA]</scope>
    <source>
        <strain evidence="3 4">KCTC 52047</strain>
    </source>
</reference>
<keyword evidence="4" id="KW-1185">Reference proteome</keyword>
<dbReference type="PANTHER" id="PTHR21666">
    <property type="entry name" value="PEPTIDASE-RELATED"/>
    <property type="match status" value="1"/>
</dbReference>
<feature type="transmembrane region" description="Helical" evidence="1">
    <location>
        <begin position="115"/>
        <end position="132"/>
    </location>
</feature>
<dbReference type="InterPro" id="IPR050570">
    <property type="entry name" value="Cell_wall_metabolism_enzyme"/>
</dbReference>
<dbReference type="OrthoDB" id="9809488at2"/>
<accession>A0A6N6M8T2</accession>
<keyword evidence="1" id="KW-0472">Membrane</keyword>
<dbReference type="SUPFAM" id="SSF51261">
    <property type="entry name" value="Duplicated hybrid motif"/>
    <property type="match status" value="1"/>
</dbReference>
<proteinExistence type="predicted"/>
<feature type="domain" description="M23ase beta-sheet core" evidence="2">
    <location>
        <begin position="211"/>
        <end position="304"/>
    </location>
</feature>
<protein>
    <submittedName>
        <fullName evidence="3">M23 family metallopeptidase</fullName>
    </submittedName>
</protein>
<dbReference type="InterPro" id="IPR016047">
    <property type="entry name" value="M23ase_b-sheet_dom"/>
</dbReference>
<dbReference type="Gene3D" id="2.70.70.10">
    <property type="entry name" value="Glucose Permease (Domain IIA)"/>
    <property type="match status" value="1"/>
</dbReference>
<feature type="transmembrane region" description="Helical" evidence="1">
    <location>
        <begin position="82"/>
        <end position="103"/>
    </location>
</feature>
<comment type="caution">
    <text evidence="3">The sequence shown here is derived from an EMBL/GenBank/DDBJ whole genome shotgun (WGS) entry which is preliminary data.</text>
</comment>
<keyword evidence="1" id="KW-1133">Transmembrane helix</keyword>
<sequence length="348" mass="39476">MNVELLSNLYTGFYLILSGLLITMIIYRVVNCATGSDRKKWSSLPKYLKVLKVLLGISAICILIGLPFEAWIASGVKMITPFYARALLYGSLGVLMILELVKITSVSEKTVSKNLRQIFMSVYIFILIWQGFNFMKSAISTYSYPDVADCELIHWPVKDTWFVGHGGGTEHLNYHFVADQQRYAIDILKIGENESYYENQGGEITDFYTFNEPVYAPVNGKVVKVVDSLPNADITFAPNNRENPAGNYIVIQYDTNRWLFLAHLNKGKVRVEKGDRVISGDLIGFAGNSGNTSWPHLHLHIQNQPKLNASGAKGIPFRFKMAEVKRWGNFERQSDFYPLRNDLIKPLR</sequence>
<feature type="transmembrane region" description="Helical" evidence="1">
    <location>
        <begin position="50"/>
        <end position="70"/>
    </location>
</feature>
<dbReference type="RefSeq" id="WP_151166828.1">
    <property type="nucleotide sequence ID" value="NZ_WACR01000003.1"/>
</dbReference>